<organism evidence="1 2">
    <name type="scientific">Motilibacter peucedani</name>
    <dbReference type="NCBI Taxonomy" id="598650"/>
    <lineage>
        <taxon>Bacteria</taxon>
        <taxon>Bacillati</taxon>
        <taxon>Actinomycetota</taxon>
        <taxon>Actinomycetes</taxon>
        <taxon>Motilibacterales</taxon>
        <taxon>Motilibacteraceae</taxon>
        <taxon>Motilibacter</taxon>
    </lineage>
</organism>
<keyword evidence="2" id="KW-1185">Reference proteome</keyword>
<reference evidence="1 2" key="1">
    <citation type="submission" date="2018-10" db="EMBL/GenBank/DDBJ databases">
        <title>Genomic Encyclopedia of Archaeal and Bacterial Type Strains, Phase II (KMG-II): from individual species to whole genera.</title>
        <authorList>
            <person name="Goeker M."/>
        </authorList>
    </citation>
    <scope>NUCLEOTIDE SEQUENCE [LARGE SCALE GENOMIC DNA]</scope>
    <source>
        <strain evidence="1 2">RP-AC37</strain>
    </source>
</reference>
<dbReference type="InParanoid" id="A0A420XNR6"/>
<dbReference type="AlphaFoldDB" id="A0A420XNR6"/>
<proteinExistence type="predicted"/>
<evidence type="ECO:0000313" key="2">
    <source>
        <dbReference type="Proteomes" id="UP000281955"/>
    </source>
</evidence>
<protein>
    <submittedName>
        <fullName evidence="1">Uncharacterized protein DUF5130</fullName>
    </submittedName>
</protein>
<name>A0A420XNR6_9ACTN</name>
<evidence type="ECO:0000313" key="1">
    <source>
        <dbReference type="EMBL" id="RKS73812.1"/>
    </source>
</evidence>
<dbReference type="Gene3D" id="3.10.310.50">
    <property type="match status" value="1"/>
</dbReference>
<dbReference type="InterPro" id="IPR033437">
    <property type="entry name" value="DUF5130"/>
</dbReference>
<dbReference type="Proteomes" id="UP000281955">
    <property type="component" value="Unassembled WGS sequence"/>
</dbReference>
<dbReference type="EMBL" id="RBWV01000012">
    <property type="protein sequence ID" value="RKS73812.1"/>
    <property type="molecule type" value="Genomic_DNA"/>
</dbReference>
<dbReference type="Pfam" id="PF17174">
    <property type="entry name" value="DUF5130"/>
    <property type="match status" value="1"/>
</dbReference>
<dbReference type="RefSeq" id="WP_183061933.1">
    <property type="nucleotide sequence ID" value="NZ_RBWV01000012.1"/>
</dbReference>
<accession>A0A420XNR6</accession>
<sequence length="122" mass="12844">MAPGEPFRDRHRQQIERARAEAADRYGLPVAVFVGTVHSRASAEAMLARLGPEAAETVLVAVDPASRRVEVVTGAAARSRVDDRVAALVTLSMTASFAVGDLAGGIALGVRMLGEHAGRARR</sequence>
<gene>
    <name evidence="1" type="ORF">CLV35_2303</name>
</gene>
<comment type="caution">
    <text evidence="1">The sequence shown here is derived from an EMBL/GenBank/DDBJ whole genome shotgun (WGS) entry which is preliminary data.</text>
</comment>